<gene>
    <name evidence="3" type="ORF">Alo02nite_63600</name>
    <name evidence="4" type="ORF">BJ964_009417</name>
</gene>
<dbReference type="Proteomes" id="UP000631312">
    <property type="component" value="Unassembled WGS sequence"/>
</dbReference>
<reference evidence="3 6" key="2">
    <citation type="submission" date="2021-01" db="EMBL/GenBank/DDBJ databases">
        <title>Whole genome shotgun sequence of Actinoplanes lobatus NBRC 12513.</title>
        <authorList>
            <person name="Komaki H."/>
            <person name="Tamura T."/>
        </authorList>
    </citation>
    <scope>NUCLEOTIDE SEQUENCE [LARGE SCALE GENOMIC DNA]</scope>
    <source>
        <strain evidence="3 6">NBRC 12513</strain>
    </source>
</reference>
<comment type="caution">
    <text evidence="4">The sequence shown here is derived from an EMBL/GenBank/DDBJ whole genome shotgun (WGS) entry which is preliminary data.</text>
</comment>
<feature type="domain" description="Barstar (barnase inhibitor)" evidence="2">
    <location>
        <begin position="307"/>
        <end position="371"/>
    </location>
</feature>
<evidence type="ECO:0000313" key="6">
    <source>
        <dbReference type="Proteomes" id="UP000631312"/>
    </source>
</evidence>
<dbReference type="AlphaFoldDB" id="A0A7W7HR90"/>
<evidence type="ECO:0000256" key="1">
    <source>
        <dbReference type="ARBA" id="ARBA00006845"/>
    </source>
</evidence>
<dbReference type="Pfam" id="PF01337">
    <property type="entry name" value="Barstar"/>
    <property type="match status" value="1"/>
</dbReference>
<dbReference type="Gene3D" id="3.30.370.10">
    <property type="entry name" value="Barstar-like"/>
    <property type="match status" value="1"/>
</dbReference>
<evidence type="ECO:0000313" key="3">
    <source>
        <dbReference type="EMBL" id="GIE43462.1"/>
    </source>
</evidence>
<dbReference type="InterPro" id="IPR000468">
    <property type="entry name" value="Barstar"/>
</dbReference>
<dbReference type="EMBL" id="JACHNC010000001">
    <property type="protein sequence ID" value="MBB4755256.1"/>
    <property type="molecule type" value="Genomic_DNA"/>
</dbReference>
<keyword evidence="6" id="KW-1185">Reference proteome</keyword>
<dbReference type="Proteomes" id="UP000590511">
    <property type="component" value="Unassembled WGS sequence"/>
</dbReference>
<dbReference type="InterPro" id="IPR035905">
    <property type="entry name" value="Barstar-like_sf"/>
</dbReference>
<comment type="similarity">
    <text evidence="1">Belongs to the barstar family.</text>
</comment>
<evidence type="ECO:0000313" key="4">
    <source>
        <dbReference type="EMBL" id="MBB4755256.1"/>
    </source>
</evidence>
<evidence type="ECO:0000313" key="5">
    <source>
        <dbReference type="Proteomes" id="UP000590511"/>
    </source>
</evidence>
<organism evidence="4 5">
    <name type="scientific">Actinoplanes lobatus</name>
    <dbReference type="NCBI Taxonomy" id="113568"/>
    <lineage>
        <taxon>Bacteria</taxon>
        <taxon>Bacillati</taxon>
        <taxon>Actinomycetota</taxon>
        <taxon>Actinomycetes</taxon>
        <taxon>Micromonosporales</taxon>
        <taxon>Micromonosporaceae</taxon>
        <taxon>Actinoplanes</taxon>
    </lineage>
</organism>
<proteinExistence type="inferred from homology"/>
<sequence>MSGFPWLLVDQNSDDGELVIAACSDVDGLFVDAPQPPVERYSLLGCEPAGRLRDACDGFGAGWLGNIGLDAIHPPHSKHPAHCWHCAEELLDIRVLGARPSLLGSRLLDVTLEGRLRIEELARFARGADRAPEADGYLLVGVTGHGDEDFGSCREVDGVFRNRPAPSPRGAALIGCRPEPPLQRALDALARGGARRRRWIQASIFSVDRDGTAVGMVGAAIGAEVAAVRPSRLGDGLVDVTLEPTYGDAIGAPRPTGARSVWHRWRAGRPDVVGEWAEYDADLRHEWAGVALAHHHHGRPDRPAGATYHLAGRHITDVEGFFCAIGEAINGPGGYFGWNLGALHDCAGGGWGAGPGFRLVWHDSEVARTNLVPGYDRRFWTPAVTMDDLLGYLADSNVDVELR</sequence>
<accession>A0A7W7HR90</accession>
<dbReference type="EMBL" id="BOMP01000106">
    <property type="protein sequence ID" value="GIE43462.1"/>
    <property type="molecule type" value="Genomic_DNA"/>
</dbReference>
<name>A0A7W7HR90_9ACTN</name>
<evidence type="ECO:0000259" key="2">
    <source>
        <dbReference type="Pfam" id="PF01337"/>
    </source>
</evidence>
<dbReference type="SUPFAM" id="SSF52038">
    <property type="entry name" value="Barstar-related"/>
    <property type="match status" value="1"/>
</dbReference>
<protein>
    <recommendedName>
        <fullName evidence="2">Barstar (barnase inhibitor) domain-containing protein</fullName>
    </recommendedName>
</protein>
<dbReference type="RefSeq" id="WP_188126682.1">
    <property type="nucleotide sequence ID" value="NZ_BOMP01000106.1"/>
</dbReference>
<reference evidence="4 5" key="1">
    <citation type="submission" date="2020-08" db="EMBL/GenBank/DDBJ databases">
        <title>Sequencing the genomes of 1000 actinobacteria strains.</title>
        <authorList>
            <person name="Klenk H.-P."/>
        </authorList>
    </citation>
    <scope>NUCLEOTIDE SEQUENCE [LARGE SCALE GENOMIC DNA]</scope>
    <source>
        <strain evidence="4 5">DSM 43150</strain>
    </source>
</reference>